<dbReference type="Pfam" id="PF00990">
    <property type="entry name" value="GGDEF"/>
    <property type="match status" value="1"/>
</dbReference>
<evidence type="ECO:0000256" key="1">
    <source>
        <dbReference type="SAM" id="Phobius"/>
    </source>
</evidence>
<feature type="signal peptide" evidence="2">
    <location>
        <begin position="1"/>
        <end position="29"/>
    </location>
</feature>
<keyword evidence="1" id="KW-0812">Transmembrane</keyword>
<organism evidence="5 6">
    <name type="scientific">Proteobacteria bacterium 228</name>
    <dbReference type="NCBI Taxonomy" id="2083153"/>
    <lineage>
        <taxon>Bacteria</taxon>
        <taxon>Pseudomonadati</taxon>
        <taxon>Pseudomonadota</taxon>
    </lineage>
</organism>
<dbReference type="InterPro" id="IPR035965">
    <property type="entry name" value="PAS-like_dom_sf"/>
</dbReference>
<feature type="domain" description="EAL" evidence="3">
    <location>
        <begin position="743"/>
        <end position="997"/>
    </location>
</feature>
<evidence type="ECO:0000313" key="6">
    <source>
        <dbReference type="Proteomes" id="UP000238196"/>
    </source>
</evidence>
<dbReference type="Pfam" id="PF00563">
    <property type="entry name" value="EAL"/>
    <property type="match status" value="1"/>
</dbReference>
<dbReference type="CDD" id="cd13704">
    <property type="entry name" value="PBP2_HisK"/>
    <property type="match status" value="1"/>
</dbReference>
<gene>
    <name evidence="5" type="ORF">C4K68_11070</name>
</gene>
<dbReference type="Proteomes" id="UP000238196">
    <property type="component" value="Unassembled WGS sequence"/>
</dbReference>
<feature type="domain" description="GGDEF" evidence="4">
    <location>
        <begin position="601"/>
        <end position="734"/>
    </location>
</feature>
<dbReference type="EMBL" id="PRLP01000034">
    <property type="protein sequence ID" value="PPC77399.1"/>
    <property type="molecule type" value="Genomic_DNA"/>
</dbReference>
<proteinExistence type="predicted"/>
<dbReference type="FunFam" id="3.30.70.270:FF:000001">
    <property type="entry name" value="Diguanylate cyclase domain protein"/>
    <property type="match status" value="1"/>
</dbReference>
<dbReference type="InterPro" id="IPR052155">
    <property type="entry name" value="Biofilm_reg_signaling"/>
</dbReference>
<accession>A0A2S5KSA1</accession>
<comment type="caution">
    <text evidence="5">The sequence shown here is derived from an EMBL/GenBank/DDBJ whole genome shotgun (WGS) entry which is preliminary data.</text>
</comment>
<dbReference type="PROSITE" id="PS50887">
    <property type="entry name" value="GGDEF"/>
    <property type="match status" value="1"/>
</dbReference>
<dbReference type="InterPro" id="IPR001638">
    <property type="entry name" value="Solute-binding_3/MltF_N"/>
</dbReference>
<dbReference type="InterPro" id="IPR000160">
    <property type="entry name" value="GGDEF_dom"/>
</dbReference>
<evidence type="ECO:0008006" key="7">
    <source>
        <dbReference type="Google" id="ProtNLM"/>
    </source>
</evidence>
<dbReference type="SUPFAM" id="SSF55785">
    <property type="entry name" value="PYP-like sensor domain (PAS domain)"/>
    <property type="match status" value="1"/>
</dbReference>
<name>A0A2S5KSA1_9PROT</name>
<dbReference type="AlphaFoldDB" id="A0A2S5KSA1"/>
<dbReference type="PANTHER" id="PTHR44757">
    <property type="entry name" value="DIGUANYLATE CYCLASE DGCP"/>
    <property type="match status" value="1"/>
</dbReference>
<dbReference type="InterPro" id="IPR013655">
    <property type="entry name" value="PAS_fold_3"/>
</dbReference>
<dbReference type="Gene3D" id="3.40.190.10">
    <property type="entry name" value="Periplasmic binding protein-like II"/>
    <property type="match status" value="2"/>
</dbReference>
<dbReference type="SUPFAM" id="SSF55073">
    <property type="entry name" value="Nucleotide cyclase"/>
    <property type="match status" value="1"/>
</dbReference>
<dbReference type="SUPFAM" id="SSF53850">
    <property type="entry name" value="Periplasmic binding protein-like II"/>
    <property type="match status" value="1"/>
</dbReference>
<dbReference type="OrthoDB" id="9814202at2"/>
<dbReference type="NCBIfam" id="TIGR00254">
    <property type="entry name" value="GGDEF"/>
    <property type="match status" value="1"/>
</dbReference>
<evidence type="ECO:0000259" key="4">
    <source>
        <dbReference type="PROSITE" id="PS50887"/>
    </source>
</evidence>
<dbReference type="SUPFAM" id="SSF141868">
    <property type="entry name" value="EAL domain-like"/>
    <property type="match status" value="1"/>
</dbReference>
<dbReference type="GO" id="GO:0003824">
    <property type="term" value="F:catalytic activity"/>
    <property type="evidence" value="ECO:0007669"/>
    <property type="project" value="UniProtKB-ARBA"/>
</dbReference>
<dbReference type="InterPro" id="IPR035919">
    <property type="entry name" value="EAL_sf"/>
</dbReference>
<dbReference type="InterPro" id="IPR029787">
    <property type="entry name" value="Nucleotide_cyclase"/>
</dbReference>
<protein>
    <recommendedName>
        <fullName evidence="7">Diguanylate cyclase</fullName>
    </recommendedName>
</protein>
<dbReference type="CDD" id="cd01949">
    <property type="entry name" value="GGDEF"/>
    <property type="match status" value="1"/>
</dbReference>
<dbReference type="Gene3D" id="3.30.450.20">
    <property type="entry name" value="PAS domain"/>
    <property type="match status" value="1"/>
</dbReference>
<dbReference type="InterPro" id="IPR043128">
    <property type="entry name" value="Rev_trsase/Diguanyl_cyclase"/>
</dbReference>
<evidence type="ECO:0000256" key="2">
    <source>
        <dbReference type="SAM" id="SignalP"/>
    </source>
</evidence>
<dbReference type="Pfam" id="PF00497">
    <property type="entry name" value="SBP_bac_3"/>
    <property type="match status" value="1"/>
</dbReference>
<dbReference type="InterPro" id="IPR001633">
    <property type="entry name" value="EAL_dom"/>
</dbReference>
<dbReference type="SMART" id="SM00062">
    <property type="entry name" value="PBPb"/>
    <property type="match status" value="1"/>
</dbReference>
<reference evidence="5 6" key="1">
    <citation type="submission" date="2018-02" db="EMBL/GenBank/DDBJ databases">
        <title>novel marine gammaproteobacteria from coastal saline agro ecosystem.</title>
        <authorList>
            <person name="Krishnan R."/>
            <person name="Ramesh Kumar N."/>
        </authorList>
    </citation>
    <scope>NUCLEOTIDE SEQUENCE [LARGE SCALE GENOMIC DNA]</scope>
    <source>
        <strain evidence="5 6">228</strain>
    </source>
</reference>
<dbReference type="Gene3D" id="3.30.70.270">
    <property type="match status" value="1"/>
</dbReference>
<feature type="transmembrane region" description="Helical" evidence="1">
    <location>
        <begin position="261"/>
        <end position="282"/>
    </location>
</feature>
<evidence type="ECO:0000259" key="3">
    <source>
        <dbReference type="PROSITE" id="PS50883"/>
    </source>
</evidence>
<keyword evidence="1" id="KW-1133">Transmembrane helix</keyword>
<dbReference type="SMART" id="SM00267">
    <property type="entry name" value="GGDEF"/>
    <property type="match status" value="1"/>
</dbReference>
<feature type="chain" id="PRO_5015583971" description="Diguanylate cyclase" evidence="2">
    <location>
        <begin position="30"/>
        <end position="1005"/>
    </location>
</feature>
<dbReference type="Gene3D" id="3.20.20.450">
    <property type="entry name" value="EAL domain"/>
    <property type="match status" value="1"/>
</dbReference>
<sequence>MVSMKSGRYGRLWLLVLLWLWQCAQPASAAPDQELLAVGDARFPPYEYLTQDGQPAGFNIDLLQAIARESKLNIRSRLGEWHLVLDEFNRGDAQIIAVYASPERRDKYLLSDPITITSYILVRNVNSPSMQGPSSLGDREVVVQAGSYGESSLLQNLPHAQLIKAPSEWDVLRMVNENRYAYGYVTFQTAGYMIHKGDFSNVVLTGSEISSHPYVFAVAKGNTELLNAINTGLDKVKASGEFDNLYNKWFRDYYEENFQSILAVIAAILIAILLMLLWVGLLRYQIAKVRSSLDREYQTRIQVEKHLARFAKTQQWITNFSNVGIWVYDYRTELLEINGTLADTLSLKTIALRLQLDEVLEGIRDTDHAHLRRFFSIKIPNSKHICECLVITNDVPEKTLLLRGRLDEQDEQAPGSRAVGILLDVTATQTMQKQLQRSERSMEVLVANIPGAVFRVQANQDLEVSFVSAGLRHIIGSETLPKSSPVKQPNLKSIIHPADWILVRDTLCHAADANESFSFSHRVTDLDGNVRWVLNQGQGMIDNETGVGWIEGVFFDETDQILNAQRLDYLAHRDPLTGLANRYTFQQRAEQALQSASRNQHHLAFILMDLDNFKAINDSLGHNVGDEVLMQISTRLADTLRANETLCRIGGDEFVVVVPQVFQTDHLLPLIRRLREALTTPVVLSTGPLSLTTSIGVSVYPEDGTQVQDLLKSADTALYESKASGKNTFTFFTSEMGRQTEYRFWIETELRRALEQRQLHLVYQPQFSLDTLQLYGLEVLIRWNHPEAGFISPADFIPIAESAGLIQSLGHYVQETSLQQLRHWLDQGFEPGVLSINASVHELGDAGYYSRLIKLLEHYDIARELVTIEVTESIFIDDNPTLKAQLNSLVDQGIRLAIDDFGKGYSSLSYIKKIRADLLKIDQSFVQELGKTPEADALVMAMVSMANALDIRVLAEGCEDERTLEILKNYGCHLVQGYLLARPMPADQLQAQFLQAPLSESDTLG</sequence>
<keyword evidence="2" id="KW-0732">Signal</keyword>
<dbReference type="PROSITE" id="PS50883">
    <property type="entry name" value="EAL"/>
    <property type="match status" value="1"/>
</dbReference>
<dbReference type="PANTHER" id="PTHR44757:SF2">
    <property type="entry name" value="BIOFILM ARCHITECTURE MAINTENANCE PROTEIN MBAA"/>
    <property type="match status" value="1"/>
</dbReference>
<dbReference type="CDD" id="cd01948">
    <property type="entry name" value="EAL"/>
    <property type="match status" value="1"/>
</dbReference>
<keyword evidence="1" id="KW-0472">Membrane</keyword>
<dbReference type="SMART" id="SM00052">
    <property type="entry name" value="EAL"/>
    <property type="match status" value="1"/>
</dbReference>
<evidence type="ECO:0000313" key="5">
    <source>
        <dbReference type="EMBL" id="PPC77399.1"/>
    </source>
</evidence>
<dbReference type="Pfam" id="PF08447">
    <property type="entry name" value="PAS_3"/>
    <property type="match status" value="1"/>
</dbReference>